<dbReference type="SUPFAM" id="SSF75304">
    <property type="entry name" value="Amidase signature (AS) enzymes"/>
    <property type="match status" value="1"/>
</dbReference>
<gene>
    <name evidence="3" type="ORF">CC78DRAFT_455441</name>
</gene>
<dbReference type="InterPro" id="IPR036928">
    <property type="entry name" value="AS_sf"/>
</dbReference>
<dbReference type="InterPro" id="IPR000120">
    <property type="entry name" value="Amidase"/>
</dbReference>
<organism evidence="3 4">
    <name type="scientific">Lojkania enalia</name>
    <dbReference type="NCBI Taxonomy" id="147567"/>
    <lineage>
        <taxon>Eukaryota</taxon>
        <taxon>Fungi</taxon>
        <taxon>Dikarya</taxon>
        <taxon>Ascomycota</taxon>
        <taxon>Pezizomycotina</taxon>
        <taxon>Dothideomycetes</taxon>
        <taxon>Pleosporomycetidae</taxon>
        <taxon>Pleosporales</taxon>
        <taxon>Pleosporales incertae sedis</taxon>
        <taxon>Lojkania</taxon>
    </lineage>
</organism>
<dbReference type="GO" id="GO:0003824">
    <property type="term" value="F:catalytic activity"/>
    <property type="evidence" value="ECO:0007669"/>
    <property type="project" value="InterPro"/>
</dbReference>
<dbReference type="OrthoDB" id="421993at2759"/>
<evidence type="ECO:0000259" key="2">
    <source>
        <dbReference type="Pfam" id="PF01425"/>
    </source>
</evidence>
<dbReference type="AlphaFoldDB" id="A0A9P4KI81"/>
<dbReference type="EMBL" id="ML986587">
    <property type="protein sequence ID" value="KAF2268338.1"/>
    <property type="molecule type" value="Genomic_DNA"/>
</dbReference>
<protein>
    <submittedName>
        <fullName evidence="3">Glutamyl-tRNA amidotransferas-like protein subunit A</fullName>
    </submittedName>
</protein>
<dbReference type="Proteomes" id="UP000800093">
    <property type="component" value="Unassembled WGS sequence"/>
</dbReference>
<dbReference type="Pfam" id="PF01425">
    <property type="entry name" value="Amidase"/>
    <property type="match status" value="1"/>
</dbReference>
<dbReference type="InterPro" id="IPR020556">
    <property type="entry name" value="Amidase_CS"/>
</dbReference>
<accession>A0A9P4KI81</accession>
<dbReference type="PANTHER" id="PTHR11895:SF67">
    <property type="entry name" value="AMIDASE DOMAIN-CONTAINING PROTEIN"/>
    <property type="match status" value="1"/>
</dbReference>
<evidence type="ECO:0000313" key="4">
    <source>
        <dbReference type="Proteomes" id="UP000800093"/>
    </source>
</evidence>
<evidence type="ECO:0000313" key="3">
    <source>
        <dbReference type="EMBL" id="KAF2268338.1"/>
    </source>
</evidence>
<dbReference type="PANTHER" id="PTHR11895">
    <property type="entry name" value="TRANSAMIDASE"/>
    <property type="match status" value="1"/>
</dbReference>
<comment type="similarity">
    <text evidence="1">Belongs to the amidase family.</text>
</comment>
<feature type="domain" description="Amidase" evidence="2">
    <location>
        <begin position="146"/>
        <end position="557"/>
    </location>
</feature>
<sequence>MPSDKFPIGFINYPTPVLHDVPYQARPSPKNPVVKGLILHYLSSIVSAISPLHSFLWNNAGFNALRDKKELEDIEARYDPTVILLPKPGDEAIVSYTSGADLRVPPREWNGRFYTIADLHDAYKSGKVTPSDVVEVLLPLIRRDLEKRSPHSTAFVHIRPELMREAAEASTRRYQEGKPLGVLDGVPFAVKDHVEVKGYKRYAGTKYDYTKGKEVETSWCVKKIEEEGGVMIGKTSMHELGLDTTNNNLHWGTPLNPYNEEYYCGGSSGGSAYAVAQGLVAFAVGTDGGGSIRIPSNYCGVYGLKPSHGRVSQAPLSIPAISTAVTGPIASNMVDLEVSYRVLAQPDPSHLSSRQFALPKPISTPRSKKLGIFRTLFDRADPPVKELCQNALDYLAKSGYQIIDITLPLIPEGQLAHAMTILSEGATAHDDVTGFSPANKVLLKVAAQTPARDFLLSQRLRNMLMQHLAYLFQTHPGLIIVTPTTPNAGWPIGSGELAYGMSDGNTQIRNMEYVWLANFTGIPCIQFPVGYVDGKQGKSRVPVGLSGNGEWGAEDELIEFGYDGEQWLNEGFDGGRVRPKEWVDVLGKSE</sequence>
<dbReference type="PROSITE" id="PS00571">
    <property type="entry name" value="AMIDASES"/>
    <property type="match status" value="1"/>
</dbReference>
<evidence type="ECO:0000256" key="1">
    <source>
        <dbReference type="ARBA" id="ARBA00009199"/>
    </source>
</evidence>
<keyword evidence="4" id="KW-1185">Reference proteome</keyword>
<name>A0A9P4KI81_9PLEO</name>
<dbReference type="Gene3D" id="3.90.1300.10">
    <property type="entry name" value="Amidase signature (AS) domain"/>
    <property type="match status" value="1"/>
</dbReference>
<reference evidence="4" key="1">
    <citation type="journal article" date="2020" name="Stud. Mycol.">
        <title>101 Dothideomycetes genomes: A test case for predicting lifestyles and emergence of pathogens.</title>
        <authorList>
            <person name="Haridas S."/>
            <person name="Albert R."/>
            <person name="Binder M."/>
            <person name="Bloem J."/>
            <person name="LaButti K."/>
            <person name="Salamov A."/>
            <person name="Andreopoulos B."/>
            <person name="Baker S."/>
            <person name="Barry K."/>
            <person name="Bills G."/>
            <person name="Bluhm B."/>
            <person name="Cannon C."/>
            <person name="Castanera R."/>
            <person name="Culley D."/>
            <person name="Daum C."/>
            <person name="Ezra D."/>
            <person name="Gonzalez J."/>
            <person name="Henrissat B."/>
            <person name="Kuo A."/>
            <person name="Liang C."/>
            <person name="Lipzen A."/>
            <person name="Lutzoni F."/>
            <person name="Magnuson J."/>
            <person name="Mondo S."/>
            <person name="Nolan M."/>
            <person name="Ohm R."/>
            <person name="Pangilinan J."/>
            <person name="Park H.-J."/>
            <person name="Ramirez L."/>
            <person name="Alfaro M."/>
            <person name="Sun H."/>
            <person name="Tritt A."/>
            <person name="Yoshinaga Y."/>
            <person name="Zwiers L.-H."/>
            <person name="Turgeon B."/>
            <person name="Goodwin S."/>
            <person name="Spatafora J."/>
            <person name="Crous P."/>
            <person name="Grigoriev I."/>
        </authorList>
    </citation>
    <scope>NUCLEOTIDE SEQUENCE [LARGE SCALE GENOMIC DNA]</scope>
    <source>
        <strain evidence="4">CBS 304.66</strain>
    </source>
</reference>
<dbReference type="InterPro" id="IPR023631">
    <property type="entry name" value="Amidase_dom"/>
</dbReference>
<comment type="caution">
    <text evidence="3">The sequence shown here is derived from an EMBL/GenBank/DDBJ whole genome shotgun (WGS) entry which is preliminary data.</text>
</comment>
<proteinExistence type="inferred from homology"/>